<dbReference type="PANTHER" id="PTHR23546:SF1">
    <property type="entry name" value="MEMBRANE PROTEIN"/>
    <property type="match status" value="1"/>
</dbReference>
<keyword evidence="3 4" id="KW-0472">Membrane</keyword>
<dbReference type="GO" id="GO:0022857">
    <property type="term" value="F:transmembrane transporter activity"/>
    <property type="evidence" value="ECO:0007669"/>
    <property type="project" value="InterPro"/>
</dbReference>
<dbReference type="Gene3D" id="1.20.1250.20">
    <property type="entry name" value="MFS general substrate transporter like domains"/>
    <property type="match status" value="1"/>
</dbReference>
<dbReference type="InterPro" id="IPR020846">
    <property type="entry name" value="MFS_dom"/>
</dbReference>
<name>A0A2T6GSF6_9PSED</name>
<comment type="caution">
    <text evidence="6">The sequence shown here is derived from an EMBL/GenBank/DDBJ whole genome shotgun (WGS) entry which is preliminary data.</text>
</comment>
<evidence type="ECO:0000256" key="2">
    <source>
        <dbReference type="ARBA" id="ARBA00022989"/>
    </source>
</evidence>
<feature type="transmembrane region" description="Helical" evidence="4">
    <location>
        <begin position="378"/>
        <end position="394"/>
    </location>
</feature>
<feature type="transmembrane region" description="Helical" evidence="4">
    <location>
        <begin position="21"/>
        <end position="39"/>
    </location>
</feature>
<dbReference type="PANTHER" id="PTHR23546">
    <property type="entry name" value="TRANSPORT PROTEIN"/>
    <property type="match status" value="1"/>
</dbReference>
<dbReference type="InterPro" id="IPR036259">
    <property type="entry name" value="MFS_trans_sf"/>
</dbReference>
<feature type="transmembrane region" description="Helical" evidence="4">
    <location>
        <begin position="223"/>
        <end position="247"/>
    </location>
</feature>
<dbReference type="AlphaFoldDB" id="A0A2T6GSF6"/>
<dbReference type="PROSITE" id="PS50850">
    <property type="entry name" value="MFS"/>
    <property type="match status" value="1"/>
</dbReference>
<dbReference type="Proteomes" id="UP000244178">
    <property type="component" value="Unassembled WGS sequence"/>
</dbReference>
<feature type="transmembrane region" description="Helical" evidence="4">
    <location>
        <begin position="153"/>
        <end position="176"/>
    </location>
</feature>
<keyword evidence="2 4" id="KW-1133">Transmembrane helix</keyword>
<evidence type="ECO:0000313" key="7">
    <source>
        <dbReference type="Proteomes" id="UP000244178"/>
    </source>
</evidence>
<feature type="domain" description="Major facilitator superfamily (MFS) profile" evidence="5">
    <location>
        <begin position="17"/>
        <end position="399"/>
    </location>
</feature>
<feature type="transmembrane region" description="Helical" evidence="4">
    <location>
        <begin position="315"/>
        <end position="336"/>
    </location>
</feature>
<organism evidence="6 7">
    <name type="scientific">Pseudomonas protegens</name>
    <dbReference type="NCBI Taxonomy" id="380021"/>
    <lineage>
        <taxon>Bacteria</taxon>
        <taxon>Pseudomonadati</taxon>
        <taxon>Pseudomonadota</taxon>
        <taxon>Gammaproteobacteria</taxon>
        <taxon>Pseudomonadales</taxon>
        <taxon>Pseudomonadaceae</taxon>
        <taxon>Pseudomonas</taxon>
    </lineage>
</organism>
<sequence>MSRPLAAGAPLTATPFSLLPLMAAYMACTMAMMAFVSLIGPITRALGLETWHAGAAVTVSGVIWMLLARPWGQASDRFGRRQVLLLGTAGFTLAYWALCLFIDLSLQSVPSVAMAFFGLMLGRGLIGAFYAAIPVGGFALIADNVEPEHRARAMATLGAANAVGLVVGPAIAALLARYSLSLPFYAMAVLPLLALLVLRYKLPRQELHLRHTPSQVRLNDPRLVRAMTVAFVAMLCVSIAQITVSFYALDRLQLDPAAAAQTAGVALAMVGVALICAQLLVRKLEWPPLRMIRYGALLSALGYAGSMLVDSAWGLWLAFFVSAAGMGGVFPSFSALAANAVEASEQGAAAGSIGAAQGLGVVIGPMAASLIYAIEPRLPYLLAAILLVLIAIWPQPRSL</sequence>
<evidence type="ECO:0000256" key="3">
    <source>
        <dbReference type="ARBA" id="ARBA00023136"/>
    </source>
</evidence>
<dbReference type="Pfam" id="PF07690">
    <property type="entry name" value="MFS_1"/>
    <property type="match status" value="1"/>
</dbReference>
<gene>
    <name evidence="6" type="ORF">C5U62_03690</name>
</gene>
<dbReference type="RefSeq" id="WP_108543455.1">
    <property type="nucleotide sequence ID" value="NZ_PIZE01000004.1"/>
</dbReference>
<evidence type="ECO:0000256" key="4">
    <source>
        <dbReference type="SAM" id="Phobius"/>
    </source>
</evidence>
<feature type="transmembrane region" description="Helical" evidence="4">
    <location>
        <begin position="348"/>
        <end position="372"/>
    </location>
</feature>
<proteinExistence type="predicted"/>
<evidence type="ECO:0000313" key="6">
    <source>
        <dbReference type="EMBL" id="PUA47092.1"/>
    </source>
</evidence>
<feature type="transmembrane region" description="Helical" evidence="4">
    <location>
        <begin position="259"/>
        <end position="280"/>
    </location>
</feature>
<keyword evidence="1 4" id="KW-0812">Transmembrane</keyword>
<feature type="transmembrane region" description="Helical" evidence="4">
    <location>
        <begin position="83"/>
        <end position="106"/>
    </location>
</feature>
<accession>A0A2T6GSF6</accession>
<dbReference type="EMBL" id="PYJM01000001">
    <property type="protein sequence ID" value="PUA47092.1"/>
    <property type="molecule type" value="Genomic_DNA"/>
</dbReference>
<reference evidence="6 7" key="1">
    <citation type="submission" date="2018-03" db="EMBL/GenBank/DDBJ databases">
        <title>Draft genome sequence of the plant growth promoting rhizobacterium Pseudomonas protegens strain BNJ-SS-45 isolated from wheat (Triticum aestivum) rhizosphere.</title>
        <authorList>
            <person name="Bajpai A."/>
            <person name="Shende K."/>
            <person name="Meena N."/>
            <person name="Upadhyayula S.R."/>
            <person name="Suravajhala P."/>
            <person name="Medicherla K.M."/>
            <person name="Johri B.N."/>
        </authorList>
    </citation>
    <scope>NUCLEOTIDE SEQUENCE [LARGE SCALE GENOMIC DNA]</scope>
    <source>
        <strain evidence="6 7">BNJ-SS-45</strain>
    </source>
</reference>
<evidence type="ECO:0000259" key="5">
    <source>
        <dbReference type="PROSITE" id="PS50850"/>
    </source>
</evidence>
<dbReference type="InterPro" id="IPR011701">
    <property type="entry name" value="MFS"/>
</dbReference>
<feature type="transmembrane region" description="Helical" evidence="4">
    <location>
        <begin position="112"/>
        <end position="141"/>
    </location>
</feature>
<protein>
    <submittedName>
        <fullName evidence="6">MFS transporter</fullName>
    </submittedName>
</protein>
<dbReference type="SUPFAM" id="SSF103473">
    <property type="entry name" value="MFS general substrate transporter"/>
    <property type="match status" value="1"/>
</dbReference>
<evidence type="ECO:0000256" key="1">
    <source>
        <dbReference type="ARBA" id="ARBA00022692"/>
    </source>
</evidence>
<feature type="transmembrane region" description="Helical" evidence="4">
    <location>
        <begin position="51"/>
        <end position="71"/>
    </location>
</feature>
<feature type="transmembrane region" description="Helical" evidence="4">
    <location>
        <begin position="182"/>
        <end position="202"/>
    </location>
</feature>